<dbReference type="GO" id="GO:0005524">
    <property type="term" value="F:ATP binding"/>
    <property type="evidence" value="ECO:0007669"/>
    <property type="project" value="InterPro"/>
</dbReference>
<dbReference type="RefSeq" id="XP_004255547.1">
    <property type="nucleotide sequence ID" value="XM_004255499.1"/>
</dbReference>
<dbReference type="PANTHER" id="PTHR45756:SF1">
    <property type="entry name" value="PROTEIN KINASE DOMAIN CONTAINING PROTEIN"/>
    <property type="match status" value="1"/>
</dbReference>
<dbReference type="Gene3D" id="1.10.510.10">
    <property type="entry name" value="Transferase(Phosphotransferase) domain 1"/>
    <property type="match status" value="1"/>
</dbReference>
<dbReference type="InterPro" id="IPR053215">
    <property type="entry name" value="TKL_Ser/Thr_kinase"/>
</dbReference>
<dbReference type="SUPFAM" id="SSF56112">
    <property type="entry name" value="Protein kinase-like (PK-like)"/>
    <property type="match status" value="1"/>
</dbReference>
<dbReference type="OMA" id="NSCIPCQ"/>
<accession>A0A0A1U709</accession>
<evidence type="ECO:0000313" key="3">
    <source>
        <dbReference type="EMBL" id="ELP88776.1"/>
    </source>
</evidence>
<dbReference type="Gene3D" id="3.30.200.20">
    <property type="entry name" value="Phosphorylase Kinase, domain 1"/>
    <property type="match status" value="1"/>
</dbReference>
<keyword evidence="1" id="KW-0472">Membrane</keyword>
<dbReference type="OrthoDB" id="27656at2759"/>
<gene>
    <name evidence="3" type="ORF">EIN_436860</name>
</gene>
<evidence type="ECO:0000313" key="4">
    <source>
        <dbReference type="Proteomes" id="UP000014680"/>
    </source>
</evidence>
<dbReference type="SMART" id="SM00261">
    <property type="entry name" value="FU"/>
    <property type="match status" value="3"/>
</dbReference>
<keyword evidence="3" id="KW-0418">Kinase</keyword>
<dbReference type="InterPro" id="IPR000719">
    <property type="entry name" value="Prot_kinase_dom"/>
</dbReference>
<dbReference type="AlphaFoldDB" id="A0A0A1U709"/>
<dbReference type="InterPro" id="IPR011009">
    <property type="entry name" value="Kinase-like_dom_sf"/>
</dbReference>
<dbReference type="SMART" id="SM00220">
    <property type="entry name" value="S_TKc"/>
    <property type="match status" value="1"/>
</dbReference>
<organism evidence="3 4">
    <name type="scientific">Entamoeba invadens IP1</name>
    <dbReference type="NCBI Taxonomy" id="370355"/>
    <lineage>
        <taxon>Eukaryota</taxon>
        <taxon>Amoebozoa</taxon>
        <taxon>Evosea</taxon>
        <taxon>Archamoebae</taxon>
        <taxon>Mastigamoebida</taxon>
        <taxon>Entamoebidae</taxon>
        <taxon>Entamoeba</taxon>
    </lineage>
</organism>
<dbReference type="PROSITE" id="PS50011">
    <property type="entry name" value="PROTEIN_KINASE_DOM"/>
    <property type="match status" value="1"/>
</dbReference>
<dbReference type="PRINTS" id="PR00109">
    <property type="entry name" value="TYRKINASE"/>
</dbReference>
<dbReference type="PANTHER" id="PTHR45756">
    <property type="entry name" value="PALMITOYLTRANSFERASE"/>
    <property type="match status" value="1"/>
</dbReference>
<sequence length="764" mass="86868">MCEVCDQSCVFCSSDSKKCLKCEDGFVLVNDECVSLEEINCITKNDVSGRCELCKEGFVFDASNECKESGIANCLNENSNKCVRCLPTTLLGISNIETVCSDGASINNCEILSSIGCVQCKNGNYMDGIECERCDKNCEKCDTNATTCISCYFWFVLNVQTSHCDLIEDIKYHGCAICEDRYYWQGRNCYKCYNNCTTCSQSEGNCLVCDIDNGFYQNDTNGIYCIPVSELTNCLKNNIFVKCEKCAEKCKLCVSSDFCQNYVDDYILVKRRCEYYTTIKYCASATNNLCLSCTPKYNLSIDKLSCFKHQNKTLSIVFPVVITVVIIIVLIFTMFVVYLIYKSHKSKKILQKTTCEFSMKKSNINFIEYSPGVTLNKTSLDFSVDFDTICSLPIDKLSRDLLCVGNNSKHTVKVQLTYKTTSEKYTIKVTPSLATLSSGKAVEFEIFVTPLCTCSISETIAIVFFNTSKGEQMSLNLPIKFESEKSSNLDADEVICEKKIGEGSFGVVYIRNYIGNKVAIKRMKEVENNEESMEEFKKEVEMLDKFRSEFVVRFYGAVFARNKVCMVTEFATYGSLQDLMKHKTSNEIDMKLRVIICLDAAKGILYLHENGILQRDIKPDNILVFSLETIEKVNVKLTDFKSSRNVNLLMTNMTFTKDIRTPTYMAPEVLKKEKYKMSADIFSFGVTIYECVGWCEAYPKDEFKFPWKIAEFVISGKHLNKSLSVNDNIFSIFSKCWKQDTNNRPIIKEVVHTLDSCYTFKCKM</sequence>
<keyword evidence="1" id="KW-1133">Transmembrane helix</keyword>
<evidence type="ECO:0000256" key="1">
    <source>
        <dbReference type="SAM" id="Phobius"/>
    </source>
</evidence>
<dbReference type="Proteomes" id="UP000014680">
    <property type="component" value="Unassembled WGS sequence"/>
</dbReference>
<dbReference type="EMBL" id="KB206697">
    <property type="protein sequence ID" value="ELP88776.1"/>
    <property type="molecule type" value="Genomic_DNA"/>
</dbReference>
<dbReference type="KEGG" id="eiv:EIN_436860"/>
<dbReference type="InterPro" id="IPR009030">
    <property type="entry name" value="Growth_fac_rcpt_cys_sf"/>
</dbReference>
<proteinExistence type="predicted"/>
<keyword evidence="4" id="KW-1185">Reference proteome</keyword>
<dbReference type="SUPFAM" id="SSF57184">
    <property type="entry name" value="Growth factor receptor domain"/>
    <property type="match status" value="2"/>
</dbReference>
<protein>
    <submittedName>
        <fullName evidence="3">Protein serine/threonine kinase, putative</fullName>
    </submittedName>
</protein>
<dbReference type="InterPro" id="IPR006212">
    <property type="entry name" value="Furin_repeat"/>
</dbReference>
<dbReference type="GO" id="GO:0004672">
    <property type="term" value="F:protein kinase activity"/>
    <property type="evidence" value="ECO:0007669"/>
    <property type="project" value="InterPro"/>
</dbReference>
<feature type="domain" description="Protein kinase" evidence="2">
    <location>
        <begin position="494"/>
        <end position="761"/>
    </location>
</feature>
<dbReference type="GeneID" id="14887755"/>
<reference evidence="3 4" key="1">
    <citation type="submission" date="2012-10" db="EMBL/GenBank/DDBJ databases">
        <authorList>
            <person name="Zafar N."/>
            <person name="Inman J."/>
            <person name="Hall N."/>
            <person name="Lorenzi H."/>
            <person name="Caler E."/>
        </authorList>
    </citation>
    <scope>NUCLEOTIDE SEQUENCE [LARGE SCALE GENOMIC DNA]</scope>
    <source>
        <strain evidence="3 4">IP1</strain>
    </source>
</reference>
<keyword evidence="3" id="KW-0808">Transferase</keyword>
<name>A0A0A1U709_ENTIV</name>
<evidence type="ECO:0000259" key="2">
    <source>
        <dbReference type="PROSITE" id="PS50011"/>
    </source>
</evidence>
<dbReference type="VEuPathDB" id="AmoebaDB:EIN_436860"/>
<dbReference type="InterPro" id="IPR001245">
    <property type="entry name" value="Ser-Thr/Tyr_kinase_cat_dom"/>
</dbReference>
<dbReference type="Pfam" id="PF07714">
    <property type="entry name" value="PK_Tyr_Ser-Thr"/>
    <property type="match status" value="1"/>
</dbReference>
<feature type="transmembrane region" description="Helical" evidence="1">
    <location>
        <begin position="316"/>
        <end position="341"/>
    </location>
</feature>
<keyword evidence="1" id="KW-0812">Transmembrane</keyword>